<dbReference type="PANTHER" id="PTHR33885:SF3">
    <property type="entry name" value="PHAGE SHOCK PROTEIN C"/>
    <property type="match status" value="1"/>
</dbReference>
<keyword evidence="10" id="KW-1185">Reference proteome</keyword>
<evidence type="ECO:0000313" key="10">
    <source>
        <dbReference type="Proteomes" id="UP000035709"/>
    </source>
</evidence>
<evidence type="ECO:0000259" key="7">
    <source>
        <dbReference type="Pfam" id="PF04024"/>
    </source>
</evidence>
<evidence type="ECO:0000256" key="2">
    <source>
        <dbReference type="ARBA" id="ARBA00022475"/>
    </source>
</evidence>
<feature type="domain" description="Phage shock protein PspC N-terminal" evidence="7">
    <location>
        <begin position="3"/>
        <end position="60"/>
    </location>
</feature>
<feature type="transmembrane region" description="Helical" evidence="6">
    <location>
        <begin position="33"/>
        <end position="58"/>
    </location>
</feature>
<reference evidence="8 10" key="1">
    <citation type="submission" date="2015-03" db="EMBL/GenBank/DDBJ databases">
        <title>Complete genome sequence of Lactobacillus acetotolerans NBRC 13120.</title>
        <authorList>
            <person name="Toh H."/>
            <person name="Morita H."/>
            <person name="Fujita N."/>
        </authorList>
    </citation>
    <scope>NUCLEOTIDE SEQUENCE [LARGE SCALE GENOMIC DNA]</scope>
    <source>
        <strain evidence="8 10">NBRC 13120</strain>
    </source>
</reference>
<keyword evidence="2" id="KW-1003">Cell membrane</keyword>
<dbReference type="Proteomes" id="UP000325393">
    <property type="component" value="Chromosome"/>
</dbReference>
<dbReference type="InterPro" id="IPR007168">
    <property type="entry name" value="Phageshock_PspC_N"/>
</dbReference>
<name>A0A0D6A313_9LACO</name>
<comment type="subcellular location">
    <subcellularLocation>
        <location evidence="1">Cell membrane</location>
        <topology evidence="1">Single-pass membrane protein</topology>
    </subcellularLocation>
</comment>
<evidence type="ECO:0000313" key="11">
    <source>
        <dbReference type="Proteomes" id="UP000325393"/>
    </source>
</evidence>
<dbReference type="AlphaFoldDB" id="A0A0D6A313"/>
<accession>A0A0D6A313</accession>
<dbReference type="STRING" id="1600.LBAT_0516"/>
<organism evidence="8 10">
    <name type="scientific">Lactobacillus acetotolerans</name>
    <dbReference type="NCBI Taxonomy" id="1600"/>
    <lineage>
        <taxon>Bacteria</taxon>
        <taxon>Bacillati</taxon>
        <taxon>Bacillota</taxon>
        <taxon>Bacilli</taxon>
        <taxon>Lactobacillales</taxon>
        <taxon>Lactobacillaceae</taxon>
        <taxon>Lactobacillus</taxon>
    </lineage>
</organism>
<proteinExistence type="predicted"/>
<evidence type="ECO:0000256" key="1">
    <source>
        <dbReference type="ARBA" id="ARBA00004162"/>
    </source>
</evidence>
<protein>
    <submittedName>
        <fullName evidence="9">PspC domain-containing protein</fullName>
    </submittedName>
</protein>
<evidence type="ECO:0000256" key="6">
    <source>
        <dbReference type="SAM" id="Phobius"/>
    </source>
</evidence>
<keyword evidence="5 6" id="KW-0472">Membrane</keyword>
<dbReference type="RefSeq" id="WP_054681669.1">
    <property type="nucleotide sequence ID" value="NZ_AP014808.1"/>
</dbReference>
<gene>
    <name evidence="9" type="ORF">LA749_02810</name>
    <name evidence="8" type="ORF">LBAT_0516</name>
</gene>
<evidence type="ECO:0000256" key="5">
    <source>
        <dbReference type="ARBA" id="ARBA00023136"/>
    </source>
</evidence>
<keyword evidence="4 6" id="KW-1133">Transmembrane helix</keyword>
<evidence type="ECO:0000313" key="9">
    <source>
        <dbReference type="EMBL" id="QFG50979.1"/>
    </source>
</evidence>
<dbReference type="Pfam" id="PF04024">
    <property type="entry name" value="PspC"/>
    <property type="match status" value="1"/>
</dbReference>
<dbReference type="PATRIC" id="fig|1600.4.peg.528"/>
<evidence type="ECO:0000256" key="4">
    <source>
        <dbReference type="ARBA" id="ARBA00022989"/>
    </source>
</evidence>
<evidence type="ECO:0000313" key="8">
    <source>
        <dbReference type="EMBL" id="BAQ56905.1"/>
    </source>
</evidence>
<keyword evidence="3 6" id="KW-0812">Transmembrane</keyword>
<dbReference type="EMBL" id="AP014808">
    <property type="protein sequence ID" value="BAQ56905.1"/>
    <property type="molecule type" value="Genomic_DNA"/>
</dbReference>
<dbReference type="GO" id="GO:0005886">
    <property type="term" value="C:plasma membrane"/>
    <property type="evidence" value="ECO:0007669"/>
    <property type="project" value="UniProtKB-SubCell"/>
</dbReference>
<dbReference type="EMBL" id="CP044496">
    <property type="protein sequence ID" value="QFG50979.1"/>
    <property type="molecule type" value="Genomic_DNA"/>
</dbReference>
<dbReference type="OrthoDB" id="9815286at2"/>
<dbReference type="GeneID" id="78211910"/>
<dbReference type="Proteomes" id="UP000035709">
    <property type="component" value="Chromosome"/>
</dbReference>
<sequence length="75" mass="8305">MKKRLTKSRDKVIAGVFGGIAEYFDLDKAWVRIIGAAIILFTGVGAGVILYMIAAMVMPEQDDHSDTLDGQYRKK</sequence>
<dbReference type="InterPro" id="IPR052027">
    <property type="entry name" value="PspC"/>
</dbReference>
<dbReference type="PANTHER" id="PTHR33885">
    <property type="entry name" value="PHAGE SHOCK PROTEIN C"/>
    <property type="match status" value="1"/>
</dbReference>
<dbReference type="KEGG" id="lae:LBAT_0516"/>
<reference evidence="9 11" key="2">
    <citation type="submission" date="2019-09" db="EMBL/GenBank/DDBJ databases">
        <title>Genome sequencing of Lactobacillus acetotolerans.</title>
        <authorList>
            <person name="Kim K."/>
        </authorList>
    </citation>
    <scope>NUCLEOTIDE SEQUENCE [LARGE SCALE GENOMIC DNA]</scope>
    <source>
        <strain evidence="9 11">LA749</strain>
    </source>
</reference>
<evidence type="ECO:0000256" key="3">
    <source>
        <dbReference type="ARBA" id="ARBA00022692"/>
    </source>
</evidence>